<sequence>MNVANNYGDPEFSKNFRNPANMVGAQPNETNSVTERYEQIAEQRSRILESFMAEHAGILPSQIRQVTTQLPNGDVAWYVEKIQ</sequence>
<dbReference type="EMBL" id="LAZR01026535">
    <property type="protein sequence ID" value="KKL68423.1"/>
    <property type="molecule type" value="Genomic_DNA"/>
</dbReference>
<name>A0A0F9E316_9ZZZZ</name>
<reference evidence="2" key="1">
    <citation type="journal article" date="2015" name="Nature">
        <title>Complex archaea that bridge the gap between prokaryotes and eukaryotes.</title>
        <authorList>
            <person name="Spang A."/>
            <person name="Saw J.H."/>
            <person name="Jorgensen S.L."/>
            <person name="Zaremba-Niedzwiedzka K."/>
            <person name="Martijn J."/>
            <person name="Lind A.E."/>
            <person name="van Eijk R."/>
            <person name="Schleper C."/>
            <person name="Guy L."/>
            <person name="Ettema T.J."/>
        </authorList>
    </citation>
    <scope>NUCLEOTIDE SEQUENCE</scope>
</reference>
<evidence type="ECO:0000256" key="1">
    <source>
        <dbReference type="SAM" id="MobiDB-lite"/>
    </source>
</evidence>
<proteinExistence type="predicted"/>
<gene>
    <name evidence="2" type="ORF">LCGC14_2125120</name>
</gene>
<accession>A0A0F9E316</accession>
<comment type="caution">
    <text evidence="2">The sequence shown here is derived from an EMBL/GenBank/DDBJ whole genome shotgun (WGS) entry which is preliminary data.</text>
</comment>
<organism evidence="2">
    <name type="scientific">marine sediment metagenome</name>
    <dbReference type="NCBI Taxonomy" id="412755"/>
    <lineage>
        <taxon>unclassified sequences</taxon>
        <taxon>metagenomes</taxon>
        <taxon>ecological metagenomes</taxon>
    </lineage>
</organism>
<feature type="region of interest" description="Disordered" evidence="1">
    <location>
        <begin position="1"/>
        <end position="33"/>
    </location>
</feature>
<protein>
    <submittedName>
        <fullName evidence="2">Uncharacterized protein</fullName>
    </submittedName>
</protein>
<evidence type="ECO:0000313" key="2">
    <source>
        <dbReference type="EMBL" id="KKL68423.1"/>
    </source>
</evidence>
<dbReference type="AlphaFoldDB" id="A0A0F9E316"/>